<gene>
    <name evidence="3" type="ordered locus">Xcel_0725</name>
</gene>
<evidence type="ECO:0000259" key="2">
    <source>
        <dbReference type="PROSITE" id="PS51903"/>
    </source>
</evidence>
<feature type="domain" description="Clp R" evidence="2">
    <location>
        <begin position="2"/>
        <end position="182"/>
    </location>
</feature>
<keyword evidence="1" id="KW-0677">Repeat</keyword>
<dbReference type="HOGENOM" id="CLU_090963_2_1_11"/>
<evidence type="ECO:0000313" key="3">
    <source>
        <dbReference type="EMBL" id="ACZ29764.1"/>
    </source>
</evidence>
<dbReference type="OrthoDB" id="3628183at2"/>
<dbReference type="AlphaFoldDB" id="D1BXF4"/>
<dbReference type="KEGG" id="xce:Xcel_0725"/>
<dbReference type="SUPFAM" id="SSF81923">
    <property type="entry name" value="Double Clp-N motif"/>
    <property type="match status" value="2"/>
</dbReference>
<reference evidence="4" key="1">
    <citation type="submission" date="2009-11" db="EMBL/GenBank/DDBJ databases">
        <title>The complete chromosome of Xylanimonas cellulosilytica DSM 15894.</title>
        <authorList>
            <consortium name="US DOE Joint Genome Institute (JGI-PGF)"/>
            <person name="Lucas S."/>
            <person name="Copeland A."/>
            <person name="Lapidus A."/>
            <person name="Glavina del Rio T."/>
            <person name="Dalin E."/>
            <person name="Tice H."/>
            <person name="Bruce D."/>
            <person name="Goodwin L."/>
            <person name="Pitluck S."/>
            <person name="Kyrpides N."/>
            <person name="Mavromatis K."/>
            <person name="Ivanova N."/>
            <person name="Mikhailova N."/>
            <person name="Foster B."/>
            <person name="Clum A."/>
            <person name="Brettin T."/>
            <person name="Detter J.C."/>
            <person name="Han C."/>
            <person name="Larimer F."/>
            <person name="Land M."/>
            <person name="Hauser L."/>
            <person name="Markowitz V."/>
            <person name="Cheng J.F."/>
            <person name="Hugenholtz P."/>
            <person name="Woyke T."/>
            <person name="Wu D."/>
            <person name="Gehrich-Schroeter G."/>
            <person name="Schneider S."/>
            <person name="Pukall S.R."/>
            <person name="Klenk H.P."/>
            <person name="Eisen J.A."/>
        </authorList>
    </citation>
    <scope>NUCLEOTIDE SEQUENCE [LARGE SCALE GENOMIC DNA]</scope>
    <source>
        <strain evidence="4">DSM 15894 / CECT 5975 / LMG 20990 / XIL07</strain>
    </source>
</reference>
<dbReference type="eggNOG" id="COG0542">
    <property type="taxonomic scope" value="Bacteria"/>
</dbReference>
<dbReference type="RefSeq" id="WP_012877506.1">
    <property type="nucleotide sequence ID" value="NC_013530.1"/>
</dbReference>
<proteinExistence type="predicted"/>
<organism evidence="3 4">
    <name type="scientific">Xylanimonas cellulosilytica (strain DSM 15894 / JCM 12276 / CECT 5975 / KCTC 9989 / LMG 20990 / NBRC 107835 / XIL07)</name>
    <dbReference type="NCBI Taxonomy" id="446471"/>
    <lineage>
        <taxon>Bacteria</taxon>
        <taxon>Bacillati</taxon>
        <taxon>Actinomycetota</taxon>
        <taxon>Actinomycetes</taxon>
        <taxon>Micrococcales</taxon>
        <taxon>Promicromonosporaceae</taxon>
        <taxon>Xylanimonas</taxon>
    </lineage>
</organism>
<protein>
    <submittedName>
        <fullName evidence="3">Clp domain protein</fullName>
    </submittedName>
</protein>
<evidence type="ECO:0000313" key="4">
    <source>
        <dbReference type="Proteomes" id="UP000002255"/>
    </source>
</evidence>
<dbReference type="EMBL" id="CP001821">
    <property type="protein sequence ID" value="ACZ29764.1"/>
    <property type="molecule type" value="Genomic_DNA"/>
</dbReference>
<evidence type="ECO:0000256" key="1">
    <source>
        <dbReference type="PROSITE-ProRule" id="PRU01251"/>
    </source>
</evidence>
<dbReference type="InterPro" id="IPR004176">
    <property type="entry name" value="Clp_R_N"/>
</dbReference>
<dbReference type="PROSITE" id="PS51903">
    <property type="entry name" value="CLP_R"/>
    <property type="match status" value="1"/>
</dbReference>
<dbReference type="Gene3D" id="1.10.1780.10">
    <property type="entry name" value="Clp, N-terminal domain"/>
    <property type="match status" value="2"/>
</dbReference>
<sequence length="184" mass="19372">MFERFTKDARAVVVEAQQVARELRSPRIDTRHLLVALAGAGRLRGALRTAGLDPDDVARRGRAAIAAEDALDATALAGIGIDLDAVRTSTDALFGPGALDDAARPRRGVPGHIPFTPDAKKALELGLREAIRLREKTIDLRHLLLGILRADSPGGQIAAAAATEAGLDLPALRATLERSDPTAA</sequence>
<dbReference type="Pfam" id="PF02861">
    <property type="entry name" value="Clp_N"/>
    <property type="match status" value="1"/>
</dbReference>
<dbReference type="STRING" id="446471.Xcel_0725"/>
<name>D1BXF4_XYLCX</name>
<dbReference type="Proteomes" id="UP000002255">
    <property type="component" value="Chromosome"/>
</dbReference>
<keyword evidence="4" id="KW-1185">Reference proteome</keyword>
<reference evidence="3 4" key="2">
    <citation type="journal article" date="2010" name="Stand. Genomic Sci.">
        <title>Complete genome sequence of Xylanimonas cellulosilytica type strain (XIL07).</title>
        <authorList>
            <person name="Foster B."/>
            <person name="Pukall R."/>
            <person name="Abt B."/>
            <person name="Nolan M."/>
            <person name="Glavina Del Rio T."/>
            <person name="Chen F."/>
            <person name="Lucas S."/>
            <person name="Tice H."/>
            <person name="Pitluck S."/>
            <person name="Cheng J.-F."/>
            <person name="Chertkov O."/>
            <person name="Brettin T."/>
            <person name="Han C."/>
            <person name="Detter J.C."/>
            <person name="Bruce D."/>
            <person name="Goodwin L."/>
            <person name="Ivanova N."/>
            <person name="Mavromatis K."/>
            <person name="Pati A."/>
            <person name="Mikhailova N."/>
            <person name="Chen A."/>
            <person name="Palaniappan K."/>
            <person name="Land M."/>
            <person name="Hauser L."/>
            <person name="Chang Y.-J."/>
            <person name="Jeffries C.D."/>
            <person name="Chain P."/>
            <person name="Rohde M."/>
            <person name="Goeker M."/>
            <person name="Bristow J."/>
            <person name="Eisen J.A."/>
            <person name="Markowitz V."/>
            <person name="Hugenholtz P."/>
            <person name="Kyrpides N.C."/>
            <person name="Klenk H.-P."/>
            <person name="Lapidus A."/>
        </authorList>
    </citation>
    <scope>NUCLEOTIDE SEQUENCE [LARGE SCALE GENOMIC DNA]</scope>
    <source>
        <strain evidence="4">DSM 15894 / CECT 5975 / LMG 20990 / XIL07</strain>
    </source>
</reference>
<accession>D1BXF4</accession>
<dbReference type="InterPro" id="IPR036628">
    <property type="entry name" value="Clp_N_dom_sf"/>
</dbReference>